<feature type="compositionally biased region" description="Low complexity" evidence="1">
    <location>
        <begin position="284"/>
        <end position="295"/>
    </location>
</feature>
<protein>
    <submittedName>
        <fullName evidence="2">Uncharacterized protein</fullName>
    </submittedName>
</protein>
<feature type="compositionally biased region" description="Polar residues" evidence="1">
    <location>
        <begin position="457"/>
        <end position="467"/>
    </location>
</feature>
<feature type="compositionally biased region" description="Low complexity" evidence="1">
    <location>
        <begin position="393"/>
        <end position="408"/>
    </location>
</feature>
<accession>A0ABD6FFC1</accession>
<evidence type="ECO:0000313" key="3">
    <source>
        <dbReference type="Proteomes" id="UP000249324"/>
    </source>
</evidence>
<dbReference type="EMBL" id="QGUI02000046">
    <property type="protein sequence ID" value="MFO7191732.1"/>
    <property type="molecule type" value="Genomic_DNA"/>
</dbReference>
<reference evidence="2 3" key="1">
    <citation type="journal article" date="2021" name="BMC Genomics">
        <title>Genome-resolved metagenome and metatranscriptome analyses of thermophilic composting reveal key bacterial players and their metabolic interactions.</title>
        <authorList>
            <person name="Braga L.P.P."/>
            <person name="Pereira R.V."/>
            <person name="Martins L.F."/>
            <person name="Moura L.M.S."/>
            <person name="Sanchez F.B."/>
            <person name="Patane J.S.L."/>
            <person name="da Silva A.M."/>
            <person name="Setubal J.C."/>
        </authorList>
    </citation>
    <scope>NUCLEOTIDE SEQUENCE [LARGE SCALE GENOMIC DNA]</scope>
    <source>
        <strain evidence="2">ZC4RG45</strain>
    </source>
</reference>
<name>A0ABD6FFC1_9PSEU</name>
<organism evidence="2 3">
    <name type="scientific">Thermocrispum agreste</name>
    <dbReference type="NCBI Taxonomy" id="37925"/>
    <lineage>
        <taxon>Bacteria</taxon>
        <taxon>Bacillati</taxon>
        <taxon>Actinomycetota</taxon>
        <taxon>Actinomycetes</taxon>
        <taxon>Pseudonocardiales</taxon>
        <taxon>Pseudonocardiaceae</taxon>
        <taxon>Thermocrispum</taxon>
    </lineage>
</organism>
<proteinExistence type="predicted"/>
<gene>
    <name evidence="2" type="ORF">DIU77_005770</name>
</gene>
<feature type="compositionally biased region" description="Low complexity" evidence="1">
    <location>
        <begin position="350"/>
        <end position="369"/>
    </location>
</feature>
<feature type="compositionally biased region" description="Basic and acidic residues" evidence="1">
    <location>
        <begin position="151"/>
        <end position="195"/>
    </location>
</feature>
<dbReference type="Proteomes" id="UP000249324">
    <property type="component" value="Unassembled WGS sequence"/>
</dbReference>
<evidence type="ECO:0000256" key="1">
    <source>
        <dbReference type="SAM" id="MobiDB-lite"/>
    </source>
</evidence>
<feature type="compositionally biased region" description="Low complexity" evidence="1">
    <location>
        <begin position="418"/>
        <end position="456"/>
    </location>
</feature>
<feature type="compositionally biased region" description="Pro residues" evidence="1">
    <location>
        <begin position="340"/>
        <end position="349"/>
    </location>
</feature>
<comment type="caution">
    <text evidence="2">The sequence shown here is derived from an EMBL/GenBank/DDBJ whole genome shotgun (WGS) entry which is preliminary data.</text>
</comment>
<feature type="compositionally biased region" description="Basic and acidic residues" evidence="1">
    <location>
        <begin position="272"/>
        <end position="283"/>
    </location>
</feature>
<feature type="region of interest" description="Disordered" evidence="1">
    <location>
        <begin position="46"/>
        <end position="680"/>
    </location>
</feature>
<feature type="compositionally biased region" description="Basic and acidic residues" evidence="1">
    <location>
        <begin position="85"/>
        <end position="102"/>
    </location>
</feature>
<evidence type="ECO:0000313" key="2">
    <source>
        <dbReference type="EMBL" id="MFO7191732.1"/>
    </source>
</evidence>
<dbReference type="AlphaFoldDB" id="A0ABD6FFC1"/>
<sequence>MSSLFGEVWFWSLLSFLLGALLTWVLLVRPLQQRANHLEQQLHEVARGTQRAQPGQAEPGGRPQQAPEYRQSSSSVFDEPVPPTRRHDWLERDSLSARPRNDDEPDAVDQFVRDEDERERAEYHEYAEEMRGTPTREHDRSAGYAEDDFEPDRPEPFEQEPYRREWSHPHADHEDFDHRGDPADEQPGRFHERAGAAEADPSAADDGEVTRVQPVISAAASDRTPRDVDDEPPGSLFEPDQPAGGSIADRLGGADDTADTSGFAALDDPSEEVERAPSADRDQATGQAQAAEHAAPPVDTWPETPTQIQPRVLGSADIDLAGDQELEEFTRRVPRRSASTPPPVRPQPAPTASAESAAPAAPGRAESASTQAESTGAYAPVSSAQTDAPTEGPAPEQPSAPAAPQQPAGFESTEFETESAAGPAAEPEVPAMFHQPEVAQAEAAAGHQAAETSAAQPETTTGFQPADTSAIRPDAPVAFRPTEAPDVQAPTPSGFSAPAPQAQPGETQLPDAPAEPVSAAPQQGDEWTPDSPESRDSREGAPSGVAASAVGDHGDHGDQPSLFTEPEKPAVAPEVGPDGRLPDIEPQLDPETGLPKRTRGATHQIRGGFEPPKPIKPSMRPVARRVPQANVPSGGSLFEPASSKGAKAQPSGAQLPPPGPFGPGSAMPLPGGGRPGPEYRVKGSVTALRYCPEDSPRFNEMVAEVWFTSVADAERVGFRPLEG</sequence>
<feature type="compositionally biased region" description="Low complexity" evidence="1">
    <location>
        <begin position="540"/>
        <end position="551"/>
    </location>
</feature>
<feature type="compositionally biased region" description="Basic and acidic residues" evidence="1">
    <location>
        <begin position="111"/>
        <end position="141"/>
    </location>
</feature>